<dbReference type="AlphaFoldDB" id="A0A1S2VP32"/>
<proteinExistence type="predicted"/>
<gene>
    <name evidence="1" type="ORF">BLX24_05710</name>
</gene>
<keyword evidence="2" id="KW-1185">Reference proteome</keyword>
<evidence type="ECO:0000313" key="1">
    <source>
        <dbReference type="EMBL" id="OIN60531.1"/>
    </source>
</evidence>
<dbReference type="Proteomes" id="UP000181790">
    <property type="component" value="Unassembled WGS sequence"/>
</dbReference>
<protein>
    <recommendedName>
        <fullName evidence="3">Type 1 periplasmic binding fold superfamily protein</fullName>
    </recommendedName>
</protein>
<organism evidence="1 2">
    <name type="scientific">Arsenicibacter rosenii</name>
    <dbReference type="NCBI Taxonomy" id="1750698"/>
    <lineage>
        <taxon>Bacteria</taxon>
        <taxon>Pseudomonadati</taxon>
        <taxon>Bacteroidota</taxon>
        <taxon>Cytophagia</taxon>
        <taxon>Cytophagales</taxon>
        <taxon>Spirosomataceae</taxon>
        <taxon>Arsenicibacter</taxon>
    </lineage>
</organism>
<dbReference type="EMBL" id="MORL01000002">
    <property type="protein sequence ID" value="OIN60531.1"/>
    <property type="molecule type" value="Genomic_DNA"/>
</dbReference>
<evidence type="ECO:0000313" key="2">
    <source>
        <dbReference type="Proteomes" id="UP000181790"/>
    </source>
</evidence>
<evidence type="ECO:0008006" key="3">
    <source>
        <dbReference type="Google" id="ProtNLM"/>
    </source>
</evidence>
<accession>A0A1S2VP32</accession>
<comment type="caution">
    <text evidence="1">The sequence shown here is derived from an EMBL/GenBank/DDBJ whole genome shotgun (WGS) entry which is preliminary data.</text>
</comment>
<reference evidence="1 2" key="1">
    <citation type="submission" date="2016-10" db="EMBL/GenBank/DDBJ databases">
        <title>Arsenicibacter rosenii gen. nov., sp. nov., an efficient arsenic-methylating bacterium isolated from an arsenic-contaminated paddy soil.</title>
        <authorList>
            <person name="Huang K."/>
        </authorList>
    </citation>
    <scope>NUCLEOTIDE SEQUENCE [LARGE SCALE GENOMIC DNA]</scope>
    <source>
        <strain evidence="1 2">SM-1</strain>
    </source>
</reference>
<sequence length="183" mass="19413">MAGASLFCATIFLLTGCDKANNPEPADENELITTVSLKFTEQGTTNARTFTYRDVDGDGGQAPTKFDAITLTAGKTYDLAITFQDESKTPADDITAEINQKKDEHLVVYTPSPASLLTVTITDKDSRNYPVGLTSTAKAGAAGTGTLKVQLRHQPPVNGQPVKNGTVTPGSDDVNLDFTLTVN</sequence>
<name>A0A1S2VP32_9BACT</name>
<dbReference type="OrthoDB" id="713689at2"/>